<evidence type="ECO:0000313" key="1">
    <source>
        <dbReference type="EMBL" id="ECV4808272.1"/>
    </source>
</evidence>
<organism evidence="1">
    <name type="scientific">Salmonella enterica subsp. enterica serovar Braenderup</name>
    <dbReference type="NCBI Taxonomy" id="149391"/>
    <lineage>
        <taxon>Bacteria</taxon>
        <taxon>Pseudomonadati</taxon>
        <taxon>Pseudomonadota</taxon>
        <taxon>Gammaproteobacteria</taxon>
        <taxon>Enterobacterales</taxon>
        <taxon>Enterobacteriaceae</taxon>
        <taxon>Salmonella</taxon>
    </lineage>
</organism>
<protein>
    <submittedName>
        <fullName evidence="1">Uncharacterized protein</fullName>
    </submittedName>
</protein>
<dbReference type="AlphaFoldDB" id="A0A609WDM7"/>
<accession>A0A609WDM7</accession>
<proteinExistence type="predicted"/>
<reference evidence="1" key="1">
    <citation type="submission" date="2018-06" db="EMBL/GenBank/DDBJ databases">
        <authorList>
            <consortium name="PulseNet: The National Subtyping Network for Foodborne Disease Surveillance"/>
            <person name="Tarr C.L."/>
            <person name="Trees E."/>
            <person name="Katz L.S."/>
            <person name="Carleton-Romer H.A."/>
            <person name="Stroika S."/>
            <person name="Kucerova Z."/>
            <person name="Roache K.F."/>
            <person name="Sabol A.L."/>
            <person name="Besser J."/>
            <person name="Gerner-Smidt P."/>
        </authorList>
    </citation>
    <scope>NUCLEOTIDE SEQUENCE</scope>
    <source>
        <strain evidence="1">PNUSAS019523</strain>
    </source>
</reference>
<name>A0A609WDM7_SALET</name>
<dbReference type="EMBL" id="AAKTKA010000050">
    <property type="protein sequence ID" value="ECV4808272.1"/>
    <property type="molecule type" value="Genomic_DNA"/>
</dbReference>
<gene>
    <name evidence="1" type="ORF">CIL65_20940</name>
</gene>
<comment type="caution">
    <text evidence="1">The sequence shown here is derived from an EMBL/GenBank/DDBJ whole genome shotgun (WGS) entry which is preliminary data.</text>
</comment>
<sequence>MKKTKTLFEQLKDRANQLSAGEAIIVLDEINKKEGFENAVIFLNSRMKHIRKAILKDTFTLQGCRNVNHKLANELIATVQKEQLSAIIQATTTNNEATTRKRM</sequence>